<evidence type="ECO:0000256" key="3">
    <source>
        <dbReference type="ARBA" id="ARBA00023163"/>
    </source>
</evidence>
<dbReference type="Proteomes" id="UP000281813">
    <property type="component" value="Unassembled WGS sequence"/>
</dbReference>
<dbReference type="GO" id="GO:0003677">
    <property type="term" value="F:DNA binding"/>
    <property type="evidence" value="ECO:0007669"/>
    <property type="project" value="UniProtKB-KW"/>
</dbReference>
<dbReference type="EMBL" id="RBZO01000029">
    <property type="protein sequence ID" value="RKQ13554.1"/>
    <property type="molecule type" value="Genomic_DNA"/>
</dbReference>
<evidence type="ECO:0000313" key="5">
    <source>
        <dbReference type="EMBL" id="RKQ13554.1"/>
    </source>
</evidence>
<dbReference type="InterPro" id="IPR036388">
    <property type="entry name" value="WH-like_DNA-bd_sf"/>
</dbReference>
<keyword evidence="3" id="KW-0804">Transcription</keyword>
<proteinExistence type="predicted"/>
<dbReference type="RefSeq" id="WP_121133514.1">
    <property type="nucleotide sequence ID" value="NZ_JBHUFK010000016.1"/>
</dbReference>
<dbReference type="SMART" id="SM00895">
    <property type="entry name" value="FCD"/>
    <property type="match status" value="1"/>
</dbReference>
<evidence type="ECO:0000256" key="2">
    <source>
        <dbReference type="ARBA" id="ARBA00023125"/>
    </source>
</evidence>
<gene>
    <name evidence="5" type="ORF">D8M05_15795</name>
</gene>
<dbReference type="InterPro" id="IPR036390">
    <property type="entry name" value="WH_DNA-bd_sf"/>
</dbReference>
<dbReference type="PANTHER" id="PTHR43537:SF24">
    <property type="entry name" value="GLUCONATE OPERON TRANSCRIPTIONAL REPRESSOR"/>
    <property type="match status" value="1"/>
</dbReference>
<dbReference type="Pfam" id="PF07729">
    <property type="entry name" value="FCD"/>
    <property type="match status" value="1"/>
</dbReference>
<dbReference type="CDD" id="cd07377">
    <property type="entry name" value="WHTH_GntR"/>
    <property type="match status" value="1"/>
</dbReference>
<dbReference type="Gene3D" id="1.20.120.530">
    <property type="entry name" value="GntR ligand-binding domain-like"/>
    <property type="match status" value="1"/>
</dbReference>
<feature type="domain" description="HTH gntR-type" evidence="4">
    <location>
        <begin position="14"/>
        <end position="81"/>
    </location>
</feature>
<dbReference type="SMART" id="SM00345">
    <property type="entry name" value="HTH_GNTR"/>
    <property type="match status" value="1"/>
</dbReference>
<dbReference type="Pfam" id="PF00392">
    <property type="entry name" value="GntR"/>
    <property type="match status" value="1"/>
</dbReference>
<evidence type="ECO:0000259" key="4">
    <source>
        <dbReference type="PROSITE" id="PS50949"/>
    </source>
</evidence>
<dbReference type="SUPFAM" id="SSF48008">
    <property type="entry name" value="GntR ligand-binding domain-like"/>
    <property type="match status" value="1"/>
</dbReference>
<keyword evidence="6" id="KW-1185">Reference proteome</keyword>
<keyword evidence="2" id="KW-0238">DNA-binding</keyword>
<dbReference type="GO" id="GO:0003700">
    <property type="term" value="F:DNA-binding transcription factor activity"/>
    <property type="evidence" value="ECO:0007669"/>
    <property type="project" value="InterPro"/>
</dbReference>
<evidence type="ECO:0000256" key="1">
    <source>
        <dbReference type="ARBA" id="ARBA00023015"/>
    </source>
</evidence>
<accession>A0A494YTV2</accession>
<dbReference type="InterPro" id="IPR011711">
    <property type="entry name" value="GntR_C"/>
</dbReference>
<dbReference type="OrthoDB" id="574518at2"/>
<dbReference type="PROSITE" id="PS50949">
    <property type="entry name" value="HTH_GNTR"/>
    <property type="match status" value="1"/>
</dbReference>
<comment type="caution">
    <text evidence="5">The sequence shown here is derived from an EMBL/GenBank/DDBJ whole genome shotgun (WGS) entry which is preliminary data.</text>
</comment>
<dbReference type="AlphaFoldDB" id="A0A494YTV2"/>
<dbReference type="Gene3D" id="1.10.10.10">
    <property type="entry name" value="Winged helix-like DNA-binding domain superfamily/Winged helix DNA-binding domain"/>
    <property type="match status" value="1"/>
</dbReference>
<dbReference type="InterPro" id="IPR000524">
    <property type="entry name" value="Tscrpt_reg_HTH_GntR"/>
</dbReference>
<dbReference type="InterPro" id="IPR008920">
    <property type="entry name" value="TF_FadR/GntR_C"/>
</dbReference>
<evidence type="ECO:0000313" key="6">
    <source>
        <dbReference type="Proteomes" id="UP000281813"/>
    </source>
</evidence>
<keyword evidence="1" id="KW-0805">Transcription regulation</keyword>
<sequence>MEKEIHRKISLQSRSVRDLIYEGLKEAIINGEYEAGYHLRERKLANEFNVSTTPIKEAFRLLENEGLVVTQARKGTFVSDSVMRSVQEISRVRAALEGVAARFAALKRTEEELKQLEAIIVQMSKFTKEKNTQQLSESNRLFHQLIRQFARNGFIYKQVEAVHSYDQFIRNKALSDIVEHERAYEEHYEIFKMIEAQDINRAEDLMRNHIIRSADFALH</sequence>
<protein>
    <submittedName>
        <fullName evidence="5">GntR family transcriptional regulator</fullName>
    </submittedName>
</protein>
<name>A0A494YTV2_9BACI</name>
<dbReference type="PANTHER" id="PTHR43537">
    <property type="entry name" value="TRANSCRIPTIONAL REGULATOR, GNTR FAMILY"/>
    <property type="match status" value="1"/>
</dbReference>
<dbReference type="SUPFAM" id="SSF46785">
    <property type="entry name" value="Winged helix' DNA-binding domain"/>
    <property type="match status" value="1"/>
</dbReference>
<reference evidence="5 6" key="1">
    <citation type="journal article" date="2015" name="Antonie Van Leeuwenhoek">
        <title>Oceanobacillus bengalensis sp. nov., a bacterium isolated from seawater of the Bay of Bengal.</title>
        <authorList>
            <person name="Yongchang O."/>
            <person name="Xiang W."/>
            <person name="Wang G."/>
        </authorList>
    </citation>
    <scope>NUCLEOTIDE SEQUENCE [LARGE SCALE GENOMIC DNA]</scope>
    <source>
        <strain evidence="5 6">MCCC 1K00260</strain>
    </source>
</reference>
<organism evidence="5 6">
    <name type="scientific">Oceanobacillus bengalensis</name>
    <dbReference type="NCBI Taxonomy" id="1435466"/>
    <lineage>
        <taxon>Bacteria</taxon>
        <taxon>Bacillati</taxon>
        <taxon>Bacillota</taxon>
        <taxon>Bacilli</taxon>
        <taxon>Bacillales</taxon>
        <taxon>Bacillaceae</taxon>
        <taxon>Oceanobacillus</taxon>
    </lineage>
</organism>